<dbReference type="GO" id="GO:0009132">
    <property type="term" value="P:nucleoside diphosphate metabolic process"/>
    <property type="evidence" value="ECO:0007669"/>
    <property type="project" value="InterPro"/>
</dbReference>
<comment type="cofactor">
    <cofactor evidence="2">
        <name>Mg(2+)</name>
        <dbReference type="ChEBI" id="CHEBI:18420"/>
    </cofactor>
</comment>
<evidence type="ECO:0000259" key="8">
    <source>
        <dbReference type="PROSITE" id="PS51462"/>
    </source>
</evidence>
<dbReference type="PANTHER" id="PTHR12992:SF24">
    <property type="entry name" value="PEROXISOMAL COENZYME A DIPHOSPHATASE NUDT7"/>
    <property type="match status" value="1"/>
</dbReference>
<keyword evidence="5" id="KW-0378">Hydrolase</keyword>
<proteinExistence type="inferred from homology"/>
<reference evidence="9" key="1">
    <citation type="submission" date="2025-08" db="UniProtKB">
        <authorList>
            <consortium name="Ensembl"/>
        </authorList>
    </citation>
    <scope>IDENTIFICATION</scope>
</reference>
<evidence type="ECO:0000256" key="4">
    <source>
        <dbReference type="ARBA" id="ARBA00022723"/>
    </source>
</evidence>
<keyword evidence="7" id="KW-0464">Manganese</keyword>
<dbReference type="OMA" id="MEQRCEN"/>
<sequence length="118" mass="13381">KTVARLPREPWIPMGDKVRLRLRQLDIGNKYSHLPLPKASVLIPLIVKGGKLCLLFTVRSMALRRSPGEVCFPGGRSEPRDRDETVTALREAEEEVGLPAEQVEVLCRLVWVRVSKVW</sequence>
<dbReference type="PROSITE" id="PS01293">
    <property type="entry name" value="NUDIX_COA"/>
    <property type="match status" value="1"/>
</dbReference>
<feature type="domain" description="Nudix hydrolase" evidence="8">
    <location>
        <begin position="36"/>
        <end position="118"/>
    </location>
</feature>
<evidence type="ECO:0000313" key="9">
    <source>
        <dbReference type="Ensembl" id="ENSSMRP00000003976.1"/>
    </source>
</evidence>
<evidence type="ECO:0000256" key="1">
    <source>
        <dbReference type="ARBA" id="ARBA00001936"/>
    </source>
</evidence>
<dbReference type="InterPro" id="IPR015797">
    <property type="entry name" value="NUDIX_hydrolase-like_dom_sf"/>
</dbReference>
<accession>A0A8D0BHK7</accession>
<evidence type="ECO:0000256" key="3">
    <source>
        <dbReference type="ARBA" id="ARBA00006506"/>
    </source>
</evidence>
<dbReference type="SUPFAM" id="SSF55811">
    <property type="entry name" value="Nudix"/>
    <property type="match status" value="1"/>
</dbReference>
<dbReference type="InterPro" id="IPR000059">
    <property type="entry name" value="NUDIX_hydrolase_NudL_CS"/>
</dbReference>
<dbReference type="PROSITE" id="PS51462">
    <property type="entry name" value="NUDIX"/>
    <property type="match status" value="1"/>
</dbReference>
<evidence type="ECO:0000256" key="5">
    <source>
        <dbReference type="ARBA" id="ARBA00022801"/>
    </source>
</evidence>
<reference evidence="9" key="2">
    <citation type="submission" date="2025-09" db="UniProtKB">
        <authorList>
            <consortium name="Ensembl"/>
        </authorList>
    </citation>
    <scope>IDENTIFICATION</scope>
</reference>
<dbReference type="Pfam" id="PF00293">
    <property type="entry name" value="NUDIX"/>
    <property type="match status" value="1"/>
</dbReference>
<dbReference type="Ensembl" id="ENSSMRT00000004709.1">
    <property type="protein sequence ID" value="ENSSMRP00000003976.1"/>
    <property type="gene ID" value="ENSSMRG00000003301.1"/>
</dbReference>
<dbReference type="InterPro" id="IPR000086">
    <property type="entry name" value="NUDIX_hydrolase_dom"/>
</dbReference>
<dbReference type="GO" id="GO:0000287">
    <property type="term" value="F:magnesium ion binding"/>
    <property type="evidence" value="ECO:0007669"/>
    <property type="project" value="InterPro"/>
</dbReference>
<keyword evidence="10" id="KW-1185">Reference proteome</keyword>
<name>A0A8D0BHK7_SALMN</name>
<dbReference type="GO" id="GO:0010945">
    <property type="term" value="F:coenzyme A diphosphatase activity"/>
    <property type="evidence" value="ECO:0007669"/>
    <property type="project" value="InterPro"/>
</dbReference>
<dbReference type="InterPro" id="IPR045121">
    <property type="entry name" value="CoAse"/>
</dbReference>
<dbReference type="Gene3D" id="3.90.79.10">
    <property type="entry name" value="Nucleoside Triphosphate Pyrophosphohydrolase"/>
    <property type="match status" value="1"/>
</dbReference>
<evidence type="ECO:0000256" key="2">
    <source>
        <dbReference type="ARBA" id="ARBA00001946"/>
    </source>
</evidence>
<protein>
    <recommendedName>
        <fullName evidence="8">Nudix hydrolase domain-containing protein</fullName>
    </recommendedName>
</protein>
<evidence type="ECO:0000256" key="7">
    <source>
        <dbReference type="ARBA" id="ARBA00023211"/>
    </source>
</evidence>
<dbReference type="GeneTree" id="ENSGT00940000159631"/>
<dbReference type="CDD" id="cd03426">
    <property type="entry name" value="NUDIX_CoAse_Nudt7"/>
    <property type="match status" value="1"/>
</dbReference>
<organism evidence="9 10">
    <name type="scientific">Salvator merianae</name>
    <name type="common">Argentine black and white tegu</name>
    <name type="synonym">Tupinambis merianae</name>
    <dbReference type="NCBI Taxonomy" id="96440"/>
    <lineage>
        <taxon>Eukaryota</taxon>
        <taxon>Metazoa</taxon>
        <taxon>Chordata</taxon>
        <taxon>Craniata</taxon>
        <taxon>Vertebrata</taxon>
        <taxon>Euteleostomi</taxon>
        <taxon>Lepidosauria</taxon>
        <taxon>Squamata</taxon>
        <taxon>Bifurcata</taxon>
        <taxon>Unidentata</taxon>
        <taxon>Episquamata</taxon>
        <taxon>Laterata</taxon>
        <taxon>Teiioidea</taxon>
        <taxon>Teiidae</taxon>
        <taxon>Salvator</taxon>
    </lineage>
</organism>
<dbReference type="AlphaFoldDB" id="A0A8D0BHK7"/>
<evidence type="ECO:0000313" key="10">
    <source>
        <dbReference type="Proteomes" id="UP000694421"/>
    </source>
</evidence>
<dbReference type="GO" id="GO:0015938">
    <property type="term" value="P:coenzyme A catabolic process"/>
    <property type="evidence" value="ECO:0007669"/>
    <property type="project" value="TreeGrafter"/>
</dbReference>
<dbReference type="GO" id="GO:0030145">
    <property type="term" value="F:manganese ion binding"/>
    <property type="evidence" value="ECO:0007669"/>
    <property type="project" value="InterPro"/>
</dbReference>
<keyword evidence="4" id="KW-0479">Metal-binding</keyword>
<comment type="similarity">
    <text evidence="3">Belongs to the Nudix hydrolase family. PCD1 subfamily.</text>
</comment>
<evidence type="ECO:0000256" key="6">
    <source>
        <dbReference type="ARBA" id="ARBA00022842"/>
    </source>
</evidence>
<keyword evidence="6" id="KW-0460">Magnesium</keyword>
<dbReference type="Proteomes" id="UP000694421">
    <property type="component" value="Unplaced"/>
</dbReference>
<dbReference type="PANTHER" id="PTHR12992">
    <property type="entry name" value="NUDIX HYDROLASE"/>
    <property type="match status" value="1"/>
</dbReference>
<comment type="cofactor">
    <cofactor evidence="1">
        <name>Mn(2+)</name>
        <dbReference type="ChEBI" id="CHEBI:29035"/>
    </cofactor>
</comment>